<feature type="chain" id="PRO_5011584022" evidence="3">
    <location>
        <begin position="23"/>
        <end position="808"/>
    </location>
</feature>
<accession>A0A1I4G3D4</accession>
<dbReference type="InterPro" id="IPR055401">
    <property type="entry name" value="CEMIP_beta-hel_dom"/>
</dbReference>
<evidence type="ECO:0000313" key="6">
    <source>
        <dbReference type="Proteomes" id="UP000199533"/>
    </source>
</evidence>
<dbReference type="AlphaFoldDB" id="A0A1I4G3D4"/>
<feature type="signal peptide" evidence="3">
    <location>
        <begin position="1"/>
        <end position="22"/>
    </location>
</feature>
<evidence type="ECO:0000256" key="3">
    <source>
        <dbReference type="SAM" id="SignalP"/>
    </source>
</evidence>
<reference evidence="6" key="1">
    <citation type="submission" date="2016-10" db="EMBL/GenBank/DDBJ databases">
        <authorList>
            <person name="Varghese N."/>
            <person name="Submissions S."/>
        </authorList>
    </citation>
    <scope>NUCLEOTIDE SEQUENCE [LARGE SCALE GENOMIC DNA]</scope>
    <source>
        <strain evidence="6">Nm69</strain>
    </source>
</reference>
<sequence>MFRNYLSVIVLFAAFFCTQVFATEPASFTTPTDTIPNYAKNPTVISAQSGNWFDASTWDTNTVPTTDDVVKIDPGHTVTYNGTSNDELAALGIEGDLEFKYDINTKLAVGTIIVYRDGRLQIGTVTNPIDASKTAEIVFSDITLPTTTADPITGVLDPSQYGSGLIVLGEIVVYGADKGPSFVRFTDEPLKNYYIFGVDQDVSNWSAGDNLIIPDSRQLQLKRKWTTYPIEYAVMQDEEVTLSSTGTNSITLSANLVYDHPAARHHDNTVYKMPHIGNLTRNVIFRSENPEGTRAHGMVTERAWMDINNALFKDMGRTTADVLDSTTYDEYGAVTHVGTNQIGRYPLHAHHLMGPVNASNTGYQSRLTGTAFDDCEKWCMSHHNSHWALVQNNVFAKATGSSYMHEDGNETGIEILDNFAVVAGAPMLNWYLPRYGGVTSHEEKDMLEYFGYEGSGFWFTGNDQIFKGNIAAQMAFAGWMNNPRSPSQFSYHKPTKPNFRGADINTPADWTEYTDPWAPSIPAGGYDGNETYGSAVGFWIGFAGSVGEVKNQDSWHIHQQGMYLQRSVSAKLTNLKFVNDQTISYNSYYDVLGLDIENNQYHAAQMHFENLHIEGFFVGVKNPSSQQNDDSQMGGVTPIRLTYYQDGYLRNYINVREHSPIMNEKWTLFENFEFELPGLADKWGKYPSADVIPSISGSFTRTRLTANSRLYFRGHNGTSGNDFEFFYREQASSYVMPDRYPLTLTTPKYANDSCPTSGYTNQQCMDTHSVATMNKIATCSDDTTRPTFDGFTCTPTGETELDAWVNMY</sequence>
<proteinExistence type="predicted"/>
<dbReference type="STRING" id="52441.SAMN05216302_10465"/>
<feature type="domain" description="G8" evidence="4">
    <location>
        <begin position="56"/>
        <end position="187"/>
    </location>
</feature>
<gene>
    <name evidence="5" type="ORF">SAMN05216302_10465</name>
</gene>
<dbReference type="InterPro" id="IPR052387">
    <property type="entry name" value="Fibrocystin"/>
</dbReference>
<dbReference type="PROSITE" id="PS51484">
    <property type="entry name" value="G8"/>
    <property type="match status" value="1"/>
</dbReference>
<keyword evidence="2" id="KW-0325">Glycoprotein</keyword>
<dbReference type="RefSeq" id="WP_090702858.1">
    <property type="nucleotide sequence ID" value="NZ_FOSP01000046.1"/>
</dbReference>
<dbReference type="PANTHER" id="PTHR46769:SF2">
    <property type="entry name" value="FIBROCYSTIN-L ISOFORM 2 PRECURSOR-RELATED"/>
    <property type="match status" value="1"/>
</dbReference>
<organism evidence="5 6">
    <name type="scientific">Nitrosomonas aestuarii</name>
    <dbReference type="NCBI Taxonomy" id="52441"/>
    <lineage>
        <taxon>Bacteria</taxon>
        <taxon>Pseudomonadati</taxon>
        <taxon>Pseudomonadota</taxon>
        <taxon>Betaproteobacteria</taxon>
        <taxon>Nitrosomonadales</taxon>
        <taxon>Nitrosomonadaceae</taxon>
        <taxon>Nitrosomonas</taxon>
    </lineage>
</organism>
<evidence type="ECO:0000256" key="2">
    <source>
        <dbReference type="ARBA" id="ARBA00023180"/>
    </source>
</evidence>
<keyword evidence="6" id="KW-1185">Reference proteome</keyword>
<evidence type="ECO:0000256" key="1">
    <source>
        <dbReference type="ARBA" id="ARBA00022729"/>
    </source>
</evidence>
<evidence type="ECO:0000259" key="4">
    <source>
        <dbReference type="PROSITE" id="PS51484"/>
    </source>
</evidence>
<dbReference type="Pfam" id="PF10162">
    <property type="entry name" value="G8"/>
    <property type="match status" value="1"/>
</dbReference>
<dbReference type="Pfam" id="PF24606">
    <property type="entry name" value="CEMIP_beta-hel"/>
    <property type="match status" value="1"/>
</dbReference>
<dbReference type="OrthoDB" id="220114at2"/>
<protein>
    <submittedName>
        <fullName evidence="5">G8 domain-containing protein</fullName>
    </submittedName>
</protein>
<dbReference type="InterPro" id="IPR019316">
    <property type="entry name" value="G8_domain"/>
</dbReference>
<dbReference type="EMBL" id="FOSP01000046">
    <property type="protein sequence ID" value="SFL23757.1"/>
    <property type="molecule type" value="Genomic_DNA"/>
</dbReference>
<evidence type="ECO:0000313" key="5">
    <source>
        <dbReference type="EMBL" id="SFL23757.1"/>
    </source>
</evidence>
<dbReference type="Proteomes" id="UP000199533">
    <property type="component" value="Unassembled WGS sequence"/>
</dbReference>
<name>A0A1I4G3D4_9PROT</name>
<keyword evidence="1 3" id="KW-0732">Signal</keyword>
<dbReference type="PANTHER" id="PTHR46769">
    <property type="entry name" value="POLYCYSTIC KIDNEY AND HEPATIC DISEASE 1 (AUTOSOMAL RECESSIVE)-LIKE 1"/>
    <property type="match status" value="1"/>
</dbReference>
<dbReference type="SMART" id="SM01225">
    <property type="entry name" value="G8"/>
    <property type="match status" value="1"/>
</dbReference>